<feature type="domain" description="Protein kinase" evidence="4">
    <location>
        <begin position="109"/>
        <end position="370"/>
    </location>
</feature>
<feature type="binding site" evidence="2">
    <location>
        <position position="138"/>
    </location>
    <ligand>
        <name>ATP</name>
        <dbReference type="ChEBI" id="CHEBI:30616"/>
    </ligand>
</feature>
<organism evidence="5 6">
    <name type="scientific">Lichtheimia ornata</name>
    <dbReference type="NCBI Taxonomy" id="688661"/>
    <lineage>
        <taxon>Eukaryota</taxon>
        <taxon>Fungi</taxon>
        <taxon>Fungi incertae sedis</taxon>
        <taxon>Mucoromycota</taxon>
        <taxon>Mucoromycotina</taxon>
        <taxon>Mucoromycetes</taxon>
        <taxon>Mucorales</taxon>
        <taxon>Lichtheimiaceae</taxon>
        <taxon>Lichtheimia</taxon>
    </lineage>
</organism>
<keyword evidence="2" id="KW-0547">Nucleotide-binding</keyword>
<feature type="compositionally biased region" description="Polar residues" evidence="3">
    <location>
        <begin position="595"/>
        <end position="623"/>
    </location>
</feature>
<feature type="compositionally biased region" description="Low complexity" evidence="3">
    <location>
        <begin position="537"/>
        <end position="549"/>
    </location>
</feature>
<dbReference type="InterPro" id="IPR047173">
    <property type="entry name" value="STRAD_A/B-like"/>
</dbReference>
<feature type="region of interest" description="Disordered" evidence="3">
    <location>
        <begin position="409"/>
        <end position="521"/>
    </location>
</feature>
<gene>
    <name evidence="5" type="ORF">O0I10_010166</name>
</gene>
<accession>A0AAD7XV66</accession>
<dbReference type="GO" id="GO:0043539">
    <property type="term" value="F:protein serine/threonine kinase activator activity"/>
    <property type="evidence" value="ECO:0007669"/>
    <property type="project" value="InterPro"/>
</dbReference>
<dbReference type="PROSITE" id="PS00107">
    <property type="entry name" value="PROTEIN_KINASE_ATP"/>
    <property type="match status" value="1"/>
</dbReference>
<evidence type="ECO:0000313" key="5">
    <source>
        <dbReference type="EMBL" id="KAJ8654218.1"/>
    </source>
</evidence>
<comment type="similarity">
    <text evidence="1">Belongs to the protein kinase superfamily. STE Ser/Thr protein kinase family. STE20 subfamily.</text>
</comment>
<dbReference type="InterPro" id="IPR011009">
    <property type="entry name" value="Kinase-like_dom_sf"/>
</dbReference>
<feature type="compositionally biased region" description="Low complexity" evidence="3">
    <location>
        <begin position="418"/>
        <end position="431"/>
    </location>
</feature>
<feature type="compositionally biased region" description="Polar residues" evidence="3">
    <location>
        <begin position="665"/>
        <end position="678"/>
    </location>
</feature>
<dbReference type="Proteomes" id="UP001234581">
    <property type="component" value="Unassembled WGS sequence"/>
</dbReference>
<feature type="region of interest" description="Disordered" evidence="3">
    <location>
        <begin position="702"/>
        <end position="740"/>
    </location>
</feature>
<dbReference type="EMBL" id="JARTCD010000065">
    <property type="protein sequence ID" value="KAJ8654218.1"/>
    <property type="molecule type" value="Genomic_DNA"/>
</dbReference>
<feature type="compositionally biased region" description="Polar residues" evidence="3">
    <location>
        <begin position="509"/>
        <end position="518"/>
    </location>
</feature>
<feature type="region of interest" description="Disordered" evidence="3">
    <location>
        <begin position="534"/>
        <end position="678"/>
    </location>
</feature>
<dbReference type="GO" id="GO:0005524">
    <property type="term" value="F:ATP binding"/>
    <property type="evidence" value="ECO:0007669"/>
    <property type="project" value="UniProtKB-UniRule"/>
</dbReference>
<feature type="compositionally biased region" description="Polar residues" evidence="3">
    <location>
        <begin position="432"/>
        <end position="442"/>
    </location>
</feature>
<dbReference type="SUPFAM" id="SSF56112">
    <property type="entry name" value="Protein kinase-like (PK-like)"/>
    <property type="match status" value="1"/>
</dbReference>
<dbReference type="GeneID" id="83217570"/>
<dbReference type="PANTHER" id="PTHR48014">
    <property type="entry name" value="SERINE/THREONINE-PROTEIN KINASE FRAY2"/>
    <property type="match status" value="1"/>
</dbReference>
<dbReference type="FunFam" id="1.10.510.10:FF:000947">
    <property type="entry name" value="serine/threonine-protein kinase OSR1"/>
    <property type="match status" value="1"/>
</dbReference>
<dbReference type="InterPro" id="IPR000719">
    <property type="entry name" value="Prot_kinase_dom"/>
</dbReference>
<dbReference type="Pfam" id="PF00069">
    <property type="entry name" value="Pkinase"/>
    <property type="match status" value="1"/>
</dbReference>
<evidence type="ECO:0000313" key="6">
    <source>
        <dbReference type="Proteomes" id="UP001234581"/>
    </source>
</evidence>
<evidence type="ECO:0000259" key="4">
    <source>
        <dbReference type="PROSITE" id="PS50011"/>
    </source>
</evidence>
<dbReference type="Gene3D" id="3.30.200.20">
    <property type="entry name" value="Phosphorylase Kinase, domain 1"/>
    <property type="match status" value="1"/>
</dbReference>
<protein>
    <recommendedName>
        <fullName evidence="4">Protein kinase domain-containing protein</fullName>
    </recommendedName>
</protein>
<feature type="region of interest" description="Disordered" evidence="3">
    <location>
        <begin position="1"/>
        <end position="34"/>
    </location>
</feature>
<evidence type="ECO:0000256" key="2">
    <source>
        <dbReference type="PROSITE-ProRule" id="PRU10141"/>
    </source>
</evidence>
<comment type="caution">
    <text evidence="5">The sequence shown here is derived from an EMBL/GenBank/DDBJ whole genome shotgun (WGS) entry which is preliminary data.</text>
</comment>
<keyword evidence="6" id="KW-1185">Reference proteome</keyword>
<feature type="compositionally biased region" description="Basic and acidic residues" evidence="3">
    <location>
        <begin position="550"/>
        <end position="574"/>
    </location>
</feature>
<evidence type="ECO:0000256" key="3">
    <source>
        <dbReference type="SAM" id="MobiDB-lite"/>
    </source>
</evidence>
<dbReference type="PANTHER" id="PTHR48014:SF21">
    <property type="entry name" value="SERINE_THREONINE-PROTEIN KINASE FRAY2"/>
    <property type="match status" value="1"/>
</dbReference>
<dbReference type="InterPro" id="IPR017441">
    <property type="entry name" value="Protein_kinase_ATP_BS"/>
</dbReference>
<dbReference type="RefSeq" id="XP_058339132.1">
    <property type="nucleotide sequence ID" value="XM_058490149.1"/>
</dbReference>
<reference evidence="5 6" key="1">
    <citation type="submission" date="2023-03" db="EMBL/GenBank/DDBJ databases">
        <title>Genome sequence of Lichtheimia ornata CBS 291.66.</title>
        <authorList>
            <person name="Mohabir J.T."/>
            <person name="Shea T.P."/>
            <person name="Kurbessoian T."/>
            <person name="Berby B."/>
            <person name="Fontaine J."/>
            <person name="Livny J."/>
            <person name="Gnirke A."/>
            <person name="Stajich J.E."/>
            <person name="Cuomo C.A."/>
        </authorList>
    </citation>
    <scope>NUCLEOTIDE SEQUENCE [LARGE SCALE GENOMIC DNA]</scope>
    <source>
        <strain evidence="5">CBS 291.66</strain>
    </source>
</reference>
<evidence type="ECO:0000256" key="1">
    <source>
        <dbReference type="ARBA" id="ARBA00008874"/>
    </source>
</evidence>
<feature type="compositionally biased region" description="Low complexity" evidence="3">
    <location>
        <begin position="644"/>
        <end position="664"/>
    </location>
</feature>
<name>A0AAD7XV66_9FUNG</name>
<dbReference type="SMART" id="SM00220">
    <property type="entry name" value="S_TKc"/>
    <property type="match status" value="1"/>
</dbReference>
<dbReference type="Gene3D" id="1.10.510.10">
    <property type="entry name" value="Transferase(Phosphotransferase) domain 1"/>
    <property type="match status" value="1"/>
</dbReference>
<dbReference type="GO" id="GO:0004672">
    <property type="term" value="F:protein kinase activity"/>
    <property type="evidence" value="ECO:0007669"/>
    <property type="project" value="InterPro"/>
</dbReference>
<dbReference type="AlphaFoldDB" id="A0AAD7XV66"/>
<keyword evidence="2" id="KW-0067">ATP-binding</keyword>
<feature type="compositionally biased region" description="Low complexity" evidence="3">
    <location>
        <begin position="483"/>
        <end position="502"/>
    </location>
</feature>
<sequence length="781" mass="86461">MLMTGHSDLLSEDNPRHPVPPPPSSSRPFNNDPPLSASAPAYPILITRSSSGHSTSIHPQKQSLDATSNALKINTNVVQHDRSIPVSPIPSSTTAATDETHLMNNIDDFVIKCPIGYGSSAIVYSAIYKPTNQRVALKMIDLDMFERNQIDELRRETALMALSRHPNVLRVLGSFVDGSKLYIVTPYLAGGSCLDIIKTQFRDGLDESNIATILKQALEGLAYLHRNGHIHRDVKAGNLLMDHDGAVLLGDFGVSGSLSDYGERGVRKTFVGTPCWMAPEVMEQTAYDYKADIWSFGITSIELATGHAPFAKLPPLKVLMMTLSSDPPTLVRETAKHKYSRTFKDMIDLCLNKDPSKRPSAEKLLQHPFFKQARRRDHLVRALLNDLPPLENRPRKKVPQRYLSINKTEEEWDFQEQPSSNDENDPSSSNELGSDSRVQQQQVKRHISFGDVVVKNPPQPYTGTNGGEQQVAPETQSKKSRFTVDQSTTTTTPVTPPSQDSPILHPKDTTSIQQQNDDPSMRKTRFSINHQLVKQASEQYSPSSSIESTLSERHDHQHGCSDRKSRFEVHHGDDTTTSSSSPQLPPSSICPAPMPNSNHALCRHSSQPTSSGYALARESSSSRKVGRFELTTTDSNSHGGGGCDTTTTHYLPHSGASSNSSSVSRGQTFKSEPDSQASMHAHVEELLRANDTQRHALEELGSMLGFPMRTKSGVPRKPALLHHSSSSSSEGQERRRRSADEIMLTMESLENQLQASLRENQALKRENENLKREIDRLRGST</sequence>
<dbReference type="PROSITE" id="PS50011">
    <property type="entry name" value="PROTEIN_KINASE_DOM"/>
    <property type="match status" value="1"/>
</dbReference>
<proteinExistence type="inferred from homology"/>